<name>A0ABT8GT97_9BACL</name>
<dbReference type="RefSeq" id="WP_301138944.1">
    <property type="nucleotide sequence ID" value="NZ_JAUHTQ010000011.1"/>
</dbReference>
<evidence type="ECO:0000313" key="1">
    <source>
        <dbReference type="EMBL" id="MDN4494643.1"/>
    </source>
</evidence>
<gene>
    <name evidence="1" type="ORF">QYB95_13905</name>
</gene>
<evidence type="ECO:0000313" key="2">
    <source>
        <dbReference type="Proteomes" id="UP001172743"/>
    </source>
</evidence>
<sequence length="72" mass="8470">MIRGFVSIHPDLSHHLAYLEEEYELGKNDEENNYKPLFTSFQYHIIRLIDLVNGHIAMKVKNVLKSNINDKD</sequence>
<comment type="caution">
    <text evidence="1">The sequence shown here is derived from an EMBL/GenBank/DDBJ whole genome shotgun (WGS) entry which is preliminary data.</text>
</comment>
<proteinExistence type="predicted"/>
<keyword evidence="2" id="KW-1185">Reference proteome</keyword>
<organism evidence="1 2">
    <name type="scientific">Ureibacillus aquaedulcis</name>
    <dbReference type="NCBI Taxonomy" id="3058421"/>
    <lineage>
        <taxon>Bacteria</taxon>
        <taxon>Bacillati</taxon>
        <taxon>Bacillota</taxon>
        <taxon>Bacilli</taxon>
        <taxon>Bacillales</taxon>
        <taxon>Caryophanaceae</taxon>
        <taxon>Ureibacillus</taxon>
    </lineage>
</organism>
<reference evidence="1" key="1">
    <citation type="submission" date="2023-07" db="EMBL/GenBank/DDBJ databases">
        <title>Ureibacillus sp. isolated from freshwater well.</title>
        <authorList>
            <person name="Kirdat K."/>
            <person name="Bhatt A."/>
            <person name="Teware R."/>
            <person name="Bhavsar Y."/>
            <person name="Yadav A."/>
        </authorList>
    </citation>
    <scope>NUCLEOTIDE SEQUENCE</scope>
    <source>
        <strain evidence="1">BA0131</strain>
    </source>
</reference>
<dbReference type="EMBL" id="JAUHTQ010000011">
    <property type="protein sequence ID" value="MDN4494643.1"/>
    <property type="molecule type" value="Genomic_DNA"/>
</dbReference>
<dbReference type="Proteomes" id="UP001172743">
    <property type="component" value="Unassembled WGS sequence"/>
</dbReference>
<protein>
    <submittedName>
        <fullName evidence="1">Uncharacterized protein</fullName>
    </submittedName>
</protein>
<accession>A0ABT8GT97</accession>